<gene>
    <name evidence="9" type="ORF">ACAOBT_LOCUS8481</name>
</gene>
<evidence type="ECO:0000256" key="3">
    <source>
        <dbReference type="ARBA" id="ARBA00022692"/>
    </source>
</evidence>
<dbReference type="PANTHER" id="PTHR13002:SF1">
    <property type="entry name" value="COMPLEX I ASSEMBLY FACTOR TIMMDC1, MITOCHONDRIAL"/>
    <property type="match status" value="1"/>
</dbReference>
<evidence type="ECO:0000313" key="10">
    <source>
        <dbReference type="Proteomes" id="UP001152888"/>
    </source>
</evidence>
<name>A0A9P0P3K4_ACAOB</name>
<dbReference type="GO" id="GO:0016020">
    <property type="term" value="C:membrane"/>
    <property type="evidence" value="ECO:0007669"/>
    <property type="project" value="UniProtKB-SubCell"/>
</dbReference>
<sequence length="269" mass="30300">MSKIFRYGIRYTFLPISQLFGDDKLENATPTEQRADKTIIQQETGWDRLKRMFEIDEFGNITAEANTILQVASMSIFVGSIYGGVVNSRKAYVDFMKNNQATSFLDHFEAKKKLQDAVTISFAKGAFKWGWRITLFSSTFVAVSTMIQVYRGNYGISEYVIAGSTTGALYKFNMGPRGWIVGAGVGSVLGLACGCATVGLLKLAGMSIEDARYWQYQWKRGRMEYLRKGIEEHLDQDEFAVIKLHDVEVGEAGKDIENLDRVPKKEDDK</sequence>
<dbReference type="InterPro" id="IPR055299">
    <property type="entry name" value="TIMMDC1"/>
</dbReference>
<feature type="transmembrane region" description="Helical" evidence="8">
    <location>
        <begin position="129"/>
        <end position="150"/>
    </location>
</feature>
<dbReference type="GO" id="GO:0032981">
    <property type="term" value="P:mitochondrial respiratory chain complex I assembly"/>
    <property type="evidence" value="ECO:0007669"/>
    <property type="project" value="InterPro"/>
</dbReference>
<accession>A0A9P0P3K4</accession>
<evidence type="ECO:0000256" key="2">
    <source>
        <dbReference type="ARBA" id="ARBA00008444"/>
    </source>
</evidence>
<keyword evidence="5 8" id="KW-0472">Membrane</keyword>
<dbReference type="PANTHER" id="PTHR13002">
    <property type="entry name" value="C3ORF1 PROTEIN-RELATED"/>
    <property type="match status" value="1"/>
</dbReference>
<reference evidence="9" key="1">
    <citation type="submission" date="2022-03" db="EMBL/GenBank/DDBJ databases">
        <authorList>
            <person name="Sayadi A."/>
        </authorList>
    </citation>
    <scope>NUCLEOTIDE SEQUENCE</scope>
</reference>
<comment type="caution">
    <text evidence="9">The sequence shown here is derived from an EMBL/GenBank/DDBJ whole genome shotgun (WGS) entry which is preliminary data.</text>
</comment>
<dbReference type="Pfam" id="PF02466">
    <property type="entry name" value="Tim17"/>
    <property type="match status" value="1"/>
</dbReference>
<evidence type="ECO:0000256" key="8">
    <source>
        <dbReference type="SAM" id="Phobius"/>
    </source>
</evidence>
<keyword evidence="10" id="KW-1185">Reference proteome</keyword>
<protein>
    <recommendedName>
        <fullName evidence="6">Complex I assembly factor TIMMDC1, mitochondrial</fullName>
    </recommendedName>
    <alternativeName>
        <fullName evidence="7">Translocase of inner mitochondrial membrane domain-containing protein 1</fullName>
    </alternativeName>
</protein>
<dbReference type="EMBL" id="CAKOFQ010006765">
    <property type="protein sequence ID" value="CAH1969567.1"/>
    <property type="molecule type" value="Genomic_DNA"/>
</dbReference>
<proteinExistence type="inferred from homology"/>
<keyword evidence="3 8" id="KW-0812">Transmembrane</keyword>
<evidence type="ECO:0000256" key="6">
    <source>
        <dbReference type="ARBA" id="ARBA00040778"/>
    </source>
</evidence>
<dbReference type="OrthoDB" id="5826189at2759"/>
<comment type="similarity">
    <text evidence="2">Belongs to the Tim17/Tim22/Tim23 family.</text>
</comment>
<evidence type="ECO:0000256" key="4">
    <source>
        <dbReference type="ARBA" id="ARBA00022989"/>
    </source>
</evidence>
<organism evidence="9 10">
    <name type="scientific">Acanthoscelides obtectus</name>
    <name type="common">Bean weevil</name>
    <name type="synonym">Bruchus obtectus</name>
    <dbReference type="NCBI Taxonomy" id="200917"/>
    <lineage>
        <taxon>Eukaryota</taxon>
        <taxon>Metazoa</taxon>
        <taxon>Ecdysozoa</taxon>
        <taxon>Arthropoda</taxon>
        <taxon>Hexapoda</taxon>
        <taxon>Insecta</taxon>
        <taxon>Pterygota</taxon>
        <taxon>Neoptera</taxon>
        <taxon>Endopterygota</taxon>
        <taxon>Coleoptera</taxon>
        <taxon>Polyphaga</taxon>
        <taxon>Cucujiformia</taxon>
        <taxon>Chrysomeloidea</taxon>
        <taxon>Chrysomelidae</taxon>
        <taxon>Bruchinae</taxon>
        <taxon>Bruchini</taxon>
        <taxon>Acanthoscelides</taxon>
    </lineage>
</organism>
<dbReference type="Proteomes" id="UP001152888">
    <property type="component" value="Unassembled WGS sequence"/>
</dbReference>
<dbReference type="GO" id="GO:0005739">
    <property type="term" value="C:mitochondrion"/>
    <property type="evidence" value="ECO:0007669"/>
    <property type="project" value="TreeGrafter"/>
</dbReference>
<feature type="transmembrane region" description="Helical" evidence="8">
    <location>
        <begin position="179"/>
        <end position="201"/>
    </location>
</feature>
<dbReference type="AlphaFoldDB" id="A0A9P0P3K4"/>
<evidence type="ECO:0000256" key="7">
    <source>
        <dbReference type="ARBA" id="ARBA00041344"/>
    </source>
</evidence>
<comment type="subcellular location">
    <subcellularLocation>
        <location evidence="1">Membrane</location>
        <topology evidence="1">Multi-pass membrane protein</topology>
    </subcellularLocation>
</comment>
<evidence type="ECO:0000313" key="9">
    <source>
        <dbReference type="EMBL" id="CAH1969567.1"/>
    </source>
</evidence>
<keyword evidence="4 8" id="KW-1133">Transmembrane helix</keyword>
<evidence type="ECO:0000256" key="5">
    <source>
        <dbReference type="ARBA" id="ARBA00023136"/>
    </source>
</evidence>
<evidence type="ECO:0000256" key="1">
    <source>
        <dbReference type="ARBA" id="ARBA00004141"/>
    </source>
</evidence>